<protein>
    <submittedName>
        <fullName evidence="2">Uncharacterized protein</fullName>
    </submittedName>
</protein>
<keyword evidence="1" id="KW-1133">Transmembrane helix</keyword>
<name>A0A170XRM1_TRIIF</name>
<evidence type="ECO:0000256" key="1">
    <source>
        <dbReference type="SAM" id="Phobius"/>
    </source>
</evidence>
<proteinExistence type="predicted"/>
<sequence length="67" mass="7185">LGSQSEMQLSKVANYALRLSFAQSNVTAVRGTSDRIIGPSAFLMAAFGITLSTFSVKQMLATQGRRC</sequence>
<reference evidence="2" key="2">
    <citation type="journal article" date="2017" name="J. Med. Entomol.">
        <title>Transcriptome Analysis of the Triatoma infestans (Hemiptera: Reduviidae) Integument.</title>
        <authorList>
            <person name="Calderon-Fernandez G.M."/>
            <person name="Moriconi D.E."/>
            <person name="Dulbecco A.B."/>
            <person name="Juarez M.P."/>
        </authorList>
    </citation>
    <scope>NUCLEOTIDE SEQUENCE</scope>
    <source>
        <strain evidence="2">Int1</strain>
        <tissue evidence="2">Integument</tissue>
    </source>
</reference>
<feature type="transmembrane region" description="Helical" evidence="1">
    <location>
        <begin position="36"/>
        <end position="56"/>
    </location>
</feature>
<keyword evidence="1" id="KW-0812">Transmembrane</keyword>
<evidence type="ECO:0000313" key="2">
    <source>
        <dbReference type="EMBL" id="JAR99142.1"/>
    </source>
</evidence>
<accession>A0A170XRM1</accession>
<reference evidence="2" key="1">
    <citation type="submission" date="2016-04" db="EMBL/GenBank/DDBJ databases">
        <authorList>
            <person name="Calderon-Fernandez G.M.Sr."/>
        </authorList>
    </citation>
    <scope>NUCLEOTIDE SEQUENCE</scope>
    <source>
        <strain evidence="2">Int1</strain>
        <tissue evidence="2">Integument</tissue>
    </source>
</reference>
<organism evidence="2">
    <name type="scientific">Triatoma infestans</name>
    <name type="common">Assassin bug</name>
    <dbReference type="NCBI Taxonomy" id="30076"/>
    <lineage>
        <taxon>Eukaryota</taxon>
        <taxon>Metazoa</taxon>
        <taxon>Ecdysozoa</taxon>
        <taxon>Arthropoda</taxon>
        <taxon>Hexapoda</taxon>
        <taxon>Insecta</taxon>
        <taxon>Pterygota</taxon>
        <taxon>Neoptera</taxon>
        <taxon>Paraneoptera</taxon>
        <taxon>Hemiptera</taxon>
        <taxon>Heteroptera</taxon>
        <taxon>Panheteroptera</taxon>
        <taxon>Cimicomorpha</taxon>
        <taxon>Reduviidae</taxon>
        <taxon>Triatominae</taxon>
        <taxon>Triatoma</taxon>
    </lineage>
</organism>
<feature type="non-terminal residue" evidence="2">
    <location>
        <position position="1"/>
    </location>
</feature>
<dbReference type="AlphaFoldDB" id="A0A170XRM1"/>
<dbReference type="EMBL" id="GEMB01004120">
    <property type="protein sequence ID" value="JAR99142.1"/>
    <property type="molecule type" value="Transcribed_RNA"/>
</dbReference>
<keyword evidence="1" id="KW-0472">Membrane</keyword>